<dbReference type="Proteomes" id="UP001589854">
    <property type="component" value="Unassembled WGS sequence"/>
</dbReference>
<feature type="domain" description="Diacylglycerol glucosyltransferase N-terminal" evidence="6">
    <location>
        <begin position="17"/>
        <end position="179"/>
    </location>
</feature>
<dbReference type="InterPro" id="IPR009695">
    <property type="entry name" value="Diacylglyc_glucosyltr_N"/>
</dbReference>
<dbReference type="InterPro" id="IPR050519">
    <property type="entry name" value="Glycosyltransf_28_UgtP"/>
</dbReference>
<comment type="similarity">
    <text evidence="2">Belongs to the glycosyltransferase 28 family.</text>
</comment>
<gene>
    <name evidence="7" type="ORF">ACFFIX_21540</name>
</gene>
<sequence length="381" mass="43401">MINCNTLIFSASIGNGHNQAAKALQEEFEKNGYTCEIIDTFKLVSPAFHKVVLESYLQILKFSPIVWGKLYQHTEEHPWFLIMDQFGTFFTERLYSIIQKHKCKSLISVHPFSTAILSKLKRKKNLDIPLYTVITDFVMHPAYIRNEVDGYFTASDHLDYFANLYNIPISKFYSTGIPICSIPALKKPKWKVKYELQLDPEKKTILIAGGAIGLTKFTKILKTLNAIEDKLQLVCITGHNKKAKAKIEQLESKHEIISTGFTNRFTDYLRASDVILSKAGGLTMAESLACETPILIHQPVPGHEEQNAQYLMNYGAAVKAEICEEIPVILEHILFNERYYEAMVQNIKKIQNPYAAKEIISEISKSVNYKKEATTNQQSHD</sequence>
<keyword evidence="3" id="KW-0328">Glycosyltransferase</keyword>
<evidence type="ECO:0000313" key="7">
    <source>
        <dbReference type="EMBL" id="MFC0273964.1"/>
    </source>
</evidence>
<proteinExistence type="inferred from homology"/>
<evidence type="ECO:0000256" key="4">
    <source>
        <dbReference type="ARBA" id="ARBA00022679"/>
    </source>
</evidence>
<evidence type="ECO:0000313" key="8">
    <source>
        <dbReference type="Proteomes" id="UP001589854"/>
    </source>
</evidence>
<evidence type="ECO:0000259" key="6">
    <source>
        <dbReference type="Pfam" id="PF06925"/>
    </source>
</evidence>
<evidence type="ECO:0000256" key="2">
    <source>
        <dbReference type="ARBA" id="ARBA00006962"/>
    </source>
</evidence>
<feature type="domain" description="Glycosyl transferase family 28 C-terminal" evidence="5">
    <location>
        <begin position="204"/>
        <end position="325"/>
    </location>
</feature>
<accession>A0ABV6GJV7</accession>
<evidence type="ECO:0000256" key="3">
    <source>
        <dbReference type="ARBA" id="ARBA00022676"/>
    </source>
</evidence>
<protein>
    <submittedName>
        <fullName evidence="7">Glycosyltransferase</fullName>
    </submittedName>
</protein>
<dbReference type="Pfam" id="PF06925">
    <property type="entry name" value="MGDG_synth"/>
    <property type="match status" value="1"/>
</dbReference>
<keyword evidence="4" id="KW-0808">Transferase</keyword>
<dbReference type="PANTHER" id="PTHR43025:SF3">
    <property type="entry name" value="MONOGALACTOSYLDIACYLGLYCEROL SYNTHASE 1, CHLOROPLASTIC"/>
    <property type="match status" value="1"/>
</dbReference>
<comment type="subcellular location">
    <subcellularLocation>
        <location evidence="1">Membrane</location>
    </subcellularLocation>
</comment>
<comment type="caution">
    <text evidence="7">The sequence shown here is derived from an EMBL/GenBank/DDBJ whole genome shotgun (WGS) entry which is preliminary data.</text>
</comment>
<reference evidence="7 8" key="1">
    <citation type="submission" date="2024-09" db="EMBL/GenBank/DDBJ databases">
        <authorList>
            <person name="Sun Q."/>
            <person name="Mori K."/>
        </authorList>
    </citation>
    <scope>NUCLEOTIDE SEQUENCE [LARGE SCALE GENOMIC DNA]</scope>
    <source>
        <strain evidence="7 8">CCM 7228</strain>
    </source>
</reference>
<organism evidence="7 8">
    <name type="scientific">Metabacillus herbersteinensis</name>
    <dbReference type="NCBI Taxonomy" id="283816"/>
    <lineage>
        <taxon>Bacteria</taxon>
        <taxon>Bacillati</taxon>
        <taxon>Bacillota</taxon>
        <taxon>Bacilli</taxon>
        <taxon>Bacillales</taxon>
        <taxon>Bacillaceae</taxon>
        <taxon>Metabacillus</taxon>
    </lineage>
</organism>
<dbReference type="EMBL" id="JBHLVO010000027">
    <property type="protein sequence ID" value="MFC0273964.1"/>
    <property type="molecule type" value="Genomic_DNA"/>
</dbReference>
<dbReference type="Pfam" id="PF04101">
    <property type="entry name" value="Glyco_tran_28_C"/>
    <property type="match status" value="1"/>
</dbReference>
<dbReference type="PANTHER" id="PTHR43025">
    <property type="entry name" value="MONOGALACTOSYLDIACYLGLYCEROL SYNTHASE"/>
    <property type="match status" value="1"/>
</dbReference>
<evidence type="ECO:0000256" key="1">
    <source>
        <dbReference type="ARBA" id="ARBA00004370"/>
    </source>
</evidence>
<keyword evidence="8" id="KW-1185">Reference proteome</keyword>
<dbReference type="InterPro" id="IPR007235">
    <property type="entry name" value="Glyco_trans_28_C"/>
</dbReference>
<name>A0ABV6GJV7_9BACI</name>
<dbReference type="Gene3D" id="3.40.50.2000">
    <property type="entry name" value="Glycogen Phosphorylase B"/>
    <property type="match status" value="1"/>
</dbReference>
<dbReference type="SUPFAM" id="SSF53756">
    <property type="entry name" value="UDP-Glycosyltransferase/glycogen phosphorylase"/>
    <property type="match status" value="1"/>
</dbReference>
<evidence type="ECO:0000259" key="5">
    <source>
        <dbReference type="Pfam" id="PF04101"/>
    </source>
</evidence>